<keyword evidence="3" id="KW-1185">Reference proteome</keyword>
<sequence length="53" mass="6240">MNHKSSSVILFILYIVLFGCMLAHKDMLAMWLMTFGMLIEASINLYDQFKRPR</sequence>
<protein>
    <recommendedName>
        <fullName evidence="4">Lipoprotein</fullName>
    </recommendedName>
</protein>
<feature type="transmembrane region" description="Helical" evidence="1">
    <location>
        <begin position="7"/>
        <end position="24"/>
    </location>
</feature>
<comment type="caution">
    <text evidence="2">The sequence shown here is derived from an EMBL/GenBank/DDBJ whole genome shotgun (WGS) entry which is preliminary data.</text>
</comment>
<evidence type="ECO:0000256" key="1">
    <source>
        <dbReference type="SAM" id="Phobius"/>
    </source>
</evidence>
<gene>
    <name evidence="2" type="ORF">IV54_GL000432</name>
</gene>
<name>A0A0R2LPI8_9LACO</name>
<dbReference type="RefSeq" id="WP_164479005.1">
    <property type="nucleotide sequence ID" value="NZ_JQCA01000112.1"/>
</dbReference>
<dbReference type="EMBL" id="JQCA01000112">
    <property type="protein sequence ID" value="KRO01378.1"/>
    <property type="molecule type" value="Genomic_DNA"/>
</dbReference>
<dbReference type="PATRIC" id="fig|616990.3.peg.466"/>
<feature type="transmembrane region" description="Helical" evidence="1">
    <location>
        <begin position="30"/>
        <end position="46"/>
    </location>
</feature>
<evidence type="ECO:0000313" key="3">
    <source>
        <dbReference type="Proteomes" id="UP000051906"/>
    </source>
</evidence>
<keyword evidence="1" id="KW-0472">Membrane</keyword>
<keyword evidence="1" id="KW-1133">Transmembrane helix</keyword>
<evidence type="ECO:0000313" key="2">
    <source>
        <dbReference type="EMBL" id="KRO01378.1"/>
    </source>
</evidence>
<dbReference type="AlphaFoldDB" id="A0A0R2LPI8"/>
<accession>A0A0R2LPI8</accession>
<dbReference type="Proteomes" id="UP000051906">
    <property type="component" value="Unassembled WGS sequence"/>
</dbReference>
<keyword evidence="1" id="KW-0812">Transmembrane</keyword>
<reference evidence="2 3" key="1">
    <citation type="journal article" date="2015" name="Genome Announc.">
        <title>Expanding the biotechnology potential of lactobacilli through comparative genomics of 213 strains and associated genera.</title>
        <authorList>
            <person name="Sun Z."/>
            <person name="Harris H.M."/>
            <person name="McCann A."/>
            <person name="Guo C."/>
            <person name="Argimon S."/>
            <person name="Zhang W."/>
            <person name="Yang X."/>
            <person name="Jeffery I.B."/>
            <person name="Cooney J.C."/>
            <person name="Kagawa T.F."/>
            <person name="Liu W."/>
            <person name="Song Y."/>
            <person name="Salvetti E."/>
            <person name="Wrobel A."/>
            <person name="Rasinkangas P."/>
            <person name="Parkhill J."/>
            <person name="Rea M.C."/>
            <person name="O'Sullivan O."/>
            <person name="Ritari J."/>
            <person name="Douillard F.P."/>
            <person name="Paul Ross R."/>
            <person name="Yang R."/>
            <person name="Briner A.E."/>
            <person name="Felis G.E."/>
            <person name="de Vos W.M."/>
            <person name="Barrangou R."/>
            <person name="Klaenhammer T.R."/>
            <person name="Caufield P.W."/>
            <person name="Cui Y."/>
            <person name="Zhang H."/>
            <person name="O'Toole P.W."/>
        </authorList>
    </citation>
    <scope>NUCLEOTIDE SEQUENCE [LARGE SCALE GENOMIC DNA]</scope>
    <source>
        <strain evidence="2 3">DSM 22467</strain>
    </source>
</reference>
<evidence type="ECO:0008006" key="4">
    <source>
        <dbReference type="Google" id="ProtNLM"/>
    </source>
</evidence>
<organism evidence="2 3">
    <name type="scientific">Levilactobacillus paucivorans</name>
    <dbReference type="NCBI Taxonomy" id="616990"/>
    <lineage>
        <taxon>Bacteria</taxon>
        <taxon>Bacillati</taxon>
        <taxon>Bacillota</taxon>
        <taxon>Bacilli</taxon>
        <taxon>Lactobacillales</taxon>
        <taxon>Lactobacillaceae</taxon>
        <taxon>Levilactobacillus</taxon>
    </lineage>
</organism>
<proteinExistence type="predicted"/>
<dbReference type="PROSITE" id="PS51257">
    <property type="entry name" value="PROKAR_LIPOPROTEIN"/>
    <property type="match status" value="1"/>
</dbReference>